<dbReference type="GO" id="GO:0019287">
    <property type="term" value="P:isopentenyl diphosphate biosynthetic process, mevalonate pathway"/>
    <property type="evidence" value="ECO:0007669"/>
    <property type="project" value="UniProtKB-UniPathway"/>
</dbReference>
<dbReference type="InterPro" id="IPR014721">
    <property type="entry name" value="Ribsml_uS5_D2-typ_fold_subgr"/>
</dbReference>
<dbReference type="GO" id="GO:0004631">
    <property type="term" value="F:phosphomevalonate kinase activity"/>
    <property type="evidence" value="ECO:0007669"/>
    <property type="project" value="UniProtKB-EC"/>
</dbReference>
<dbReference type="RefSeq" id="WP_114926713.1">
    <property type="nucleotide sequence ID" value="NZ_CP031229.1"/>
</dbReference>
<sequence length="364" mass="37747">MICTSAPGKLYVAGEYAVVDPGQPAVLVAVDRRLTVRLDEPAEAGVGRVHSDVYPTGPLTWGREAGSGEVVVAHDARDHVGATLRTVDRLRAERGLAPGCFDVRISSDLEDEEGRKLGLGSSGAVVVALVAALDRFYRLGLTPVQRFQVALLATVQVSPRASGGDLAASTFGGWVRYTAPDRATLARALPLEPVSALLGSDAWETFDVQQLPVPPDLDLLVGWTGSPASTDLLVAGVHGVDADAVARRADFLAASSDCVGDLVAGLRCDPARAMDAVRRARRLLQELGRDSGTTIETERLRVLCAVAEQHGAAAKPSGAGGGDCGVALVPAAASSAGILAGWEAHGIRHLDLSVSPPSERSPGP</sequence>
<comment type="pathway">
    <text evidence="1">Isoprenoid biosynthesis; isopentenyl diphosphate biosynthesis via mevalonate pathway; isopentenyl diphosphate from (R)-mevalonate: step 2/3.</text>
</comment>
<dbReference type="Proteomes" id="UP000253790">
    <property type="component" value="Chromosome"/>
</dbReference>
<keyword evidence="6" id="KW-0067">ATP-binding</keyword>
<feature type="domain" description="GHMP kinase C-terminal" evidence="8">
    <location>
        <begin position="278"/>
        <end position="335"/>
    </location>
</feature>
<evidence type="ECO:0000259" key="7">
    <source>
        <dbReference type="Pfam" id="PF00288"/>
    </source>
</evidence>
<dbReference type="PRINTS" id="PR00959">
    <property type="entry name" value="MEVGALKINASE"/>
</dbReference>
<keyword evidence="5 9" id="KW-0418">Kinase</keyword>
<dbReference type="KEGG" id="orn:DV701_01020"/>
<evidence type="ECO:0000256" key="4">
    <source>
        <dbReference type="ARBA" id="ARBA00022741"/>
    </source>
</evidence>
<proteinExistence type="predicted"/>
<keyword evidence="10" id="KW-1185">Reference proteome</keyword>
<gene>
    <name evidence="9" type="ORF">DV701_01020</name>
</gene>
<dbReference type="EC" id="2.7.4.2" evidence="2"/>
<dbReference type="PANTHER" id="PTHR31814">
    <property type="match status" value="1"/>
</dbReference>
<reference evidence="9 10" key="1">
    <citation type="submission" date="2018-07" db="EMBL/GenBank/DDBJ databases">
        <title>Complete genome sequencing of Ornithinimicrobium sp. AMA3305.</title>
        <authorList>
            <person name="Bae J.-W."/>
        </authorList>
    </citation>
    <scope>NUCLEOTIDE SEQUENCE [LARGE SCALE GENOMIC DNA]</scope>
    <source>
        <strain evidence="9 10">AMA3305</strain>
    </source>
</reference>
<dbReference type="SUPFAM" id="SSF55060">
    <property type="entry name" value="GHMP Kinase, C-terminal domain"/>
    <property type="match status" value="1"/>
</dbReference>
<dbReference type="UniPathway" id="UPA00057">
    <property type="reaction ID" value="UER00099"/>
</dbReference>
<dbReference type="SUPFAM" id="SSF54211">
    <property type="entry name" value="Ribosomal protein S5 domain 2-like"/>
    <property type="match status" value="1"/>
</dbReference>
<dbReference type="InterPro" id="IPR035102">
    <property type="entry name" value="Phosphomevalonate_kinase"/>
</dbReference>
<protein>
    <recommendedName>
        <fullName evidence="2">phosphomevalonate kinase</fullName>
        <ecNumber evidence="2">2.7.4.2</ecNumber>
    </recommendedName>
</protein>
<evidence type="ECO:0000256" key="6">
    <source>
        <dbReference type="ARBA" id="ARBA00022840"/>
    </source>
</evidence>
<dbReference type="OrthoDB" id="1522677at2"/>
<feature type="domain" description="GHMP kinase N-terminal" evidence="7">
    <location>
        <begin position="85"/>
        <end position="173"/>
    </location>
</feature>
<organism evidence="9 10">
    <name type="scientific">Ornithinimicrobium avium</name>
    <dbReference type="NCBI Taxonomy" id="2283195"/>
    <lineage>
        <taxon>Bacteria</taxon>
        <taxon>Bacillati</taxon>
        <taxon>Actinomycetota</taxon>
        <taxon>Actinomycetes</taxon>
        <taxon>Micrococcales</taxon>
        <taxon>Ornithinimicrobiaceae</taxon>
        <taxon>Ornithinimicrobium</taxon>
    </lineage>
</organism>
<dbReference type="InterPro" id="IPR005917">
    <property type="entry name" value="Pmev_kinase_bact"/>
</dbReference>
<evidence type="ECO:0000256" key="3">
    <source>
        <dbReference type="ARBA" id="ARBA00022679"/>
    </source>
</evidence>
<dbReference type="InterPro" id="IPR006204">
    <property type="entry name" value="GHMP_kinase_N_dom"/>
</dbReference>
<keyword evidence="3 9" id="KW-0808">Transferase</keyword>
<keyword evidence="4" id="KW-0547">Nucleotide-binding</keyword>
<name>A0A345NIT7_9MICO</name>
<dbReference type="InterPro" id="IPR013750">
    <property type="entry name" value="GHMP_kinase_C_dom"/>
</dbReference>
<evidence type="ECO:0000256" key="5">
    <source>
        <dbReference type="ARBA" id="ARBA00022777"/>
    </source>
</evidence>
<dbReference type="NCBIfam" id="TIGR01220">
    <property type="entry name" value="Pmev_kin_Gr_pos"/>
    <property type="match status" value="1"/>
</dbReference>
<dbReference type="Pfam" id="PF00288">
    <property type="entry name" value="GHMP_kinases_N"/>
    <property type="match status" value="1"/>
</dbReference>
<dbReference type="GO" id="GO:0005524">
    <property type="term" value="F:ATP binding"/>
    <property type="evidence" value="ECO:0007669"/>
    <property type="project" value="UniProtKB-KW"/>
</dbReference>
<dbReference type="PANTHER" id="PTHR31814:SF2">
    <property type="entry name" value="PHOSPHOMEVALONATE KINASE"/>
    <property type="match status" value="1"/>
</dbReference>
<evidence type="ECO:0000313" key="10">
    <source>
        <dbReference type="Proteomes" id="UP000253790"/>
    </source>
</evidence>
<evidence type="ECO:0000259" key="8">
    <source>
        <dbReference type="Pfam" id="PF08544"/>
    </source>
</evidence>
<dbReference type="InterPro" id="IPR020568">
    <property type="entry name" value="Ribosomal_Su5_D2-typ_SF"/>
</dbReference>
<dbReference type="Gene3D" id="3.30.70.890">
    <property type="entry name" value="GHMP kinase, C-terminal domain"/>
    <property type="match status" value="1"/>
</dbReference>
<dbReference type="Pfam" id="PF08544">
    <property type="entry name" value="GHMP_kinases_C"/>
    <property type="match status" value="1"/>
</dbReference>
<evidence type="ECO:0000256" key="1">
    <source>
        <dbReference type="ARBA" id="ARBA00005017"/>
    </source>
</evidence>
<dbReference type="InterPro" id="IPR036554">
    <property type="entry name" value="GHMP_kinase_C_sf"/>
</dbReference>
<accession>A0A345NIT7</accession>
<evidence type="ECO:0000256" key="2">
    <source>
        <dbReference type="ARBA" id="ARBA00012958"/>
    </source>
</evidence>
<dbReference type="AlphaFoldDB" id="A0A345NIT7"/>
<dbReference type="Gene3D" id="3.30.230.10">
    <property type="match status" value="1"/>
</dbReference>
<dbReference type="EMBL" id="CP031229">
    <property type="protein sequence ID" value="AXH94945.1"/>
    <property type="molecule type" value="Genomic_DNA"/>
</dbReference>
<evidence type="ECO:0000313" key="9">
    <source>
        <dbReference type="EMBL" id="AXH94945.1"/>
    </source>
</evidence>